<accession>A0AAU7LXY8</accession>
<dbReference type="InterPro" id="IPR005064">
    <property type="entry name" value="BUG"/>
</dbReference>
<dbReference type="InterPro" id="IPR042100">
    <property type="entry name" value="Bug_dom1"/>
</dbReference>
<comment type="similarity">
    <text evidence="1">Belongs to the UPF0065 (bug) family.</text>
</comment>
<sequence length="328" mass="34700">MTISRRRILQSTFCATPLLQFGPCALAQPGEIARIITGFPPGGTTDAISRRLAEKLQPGYARNVIVENRSGAGGQLAVQSMKSAPVDGATILFTPMSILGVYPHTYKRLPYDPVADLIPVSNVATYDYGLAVGPAVPANVTTVPQFMDWCKANPTKANFGSGATGSTLHFLGIILGRAAGIELTHVGYRGSASMLSDLAGGSLPACCSPVGDLLAYQAAGRLRVIGTSGSKRSRFLPKVATFAEYGYTDMVFNEWYGLFLAARTPQEYVQRLNTAVAGALAAPDVINALALLGMDATPSSSIELDAMLKIDTERWGKLVKSTGFTSET</sequence>
<dbReference type="EMBL" id="CP157676">
    <property type="protein sequence ID" value="XBP72505.1"/>
    <property type="molecule type" value="Genomic_DNA"/>
</dbReference>
<dbReference type="PANTHER" id="PTHR42928:SF5">
    <property type="entry name" value="BLR1237 PROTEIN"/>
    <property type="match status" value="1"/>
</dbReference>
<dbReference type="SUPFAM" id="SSF53850">
    <property type="entry name" value="Periplasmic binding protein-like II"/>
    <property type="match status" value="1"/>
</dbReference>
<dbReference type="RefSeq" id="WP_349282131.1">
    <property type="nucleotide sequence ID" value="NZ_CBCSCU010000025.1"/>
</dbReference>
<evidence type="ECO:0000256" key="1">
    <source>
        <dbReference type="ARBA" id="ARBA00006987"/>
    </source>
</evidence>
<keyword evidence="2" id="KW-0614">Plasmid</keyword>
<organism evidence="2">
    <name type="scientific">Polaromonas hydrogenivorans</name>
    <dbReference type="NCBI Taxonomy" id="335476"/>
    <lineage>
        <taxon>Bacteria</taxon>
        <taxon>Pseudomonadati</taxon>
        <taxon>Pseudomonadota</taxon>
        <taxon>Betaproteobacteria</taxon>
        <taxon>Burkholderiales</taxon>
        <taxon>Comamonadaceae</taxon>
        <taxon>Polaromonas</taxon>
    </lineage>
</organism>
<reference evidence="2" key="1">
    <citation type="submission" date="2024-05" db="EMBL/GenBank/DDBJ databases">
        <authorList>
            <person name="Bunk B."/>
            <person name="Swiderski J."/>
            <person name="Sproer C."/>
            <person name="Thiel V."/>
        </authorList>
    </citation>
    <scope>NUCLEOTIDE SEQUENCE</scope>
    <source>
        <strain evidence="2">DSM 17735</strain>
        <plasmid evidence="2">p1</plasmid>
    </source>
</reference>
<dbReference type="PANTHER" id="PTHR42928">
    <property type="entry name" value="TRICARBOXYLATE-BINDING PROTEIN"/>
    <property type="match status" value="1"/>
</dbReference>
<dbReference type="Gene3D" id="3.40.190.150">
    <property type="entry name" value="Bordetella uptake gene, domain 1"/>
    <property type="match status" value="1"/>
</dbReference>
<evidence type="ECO:0000313" key="2">
    <source>
        <dbReference type="EMBL" id="XBP72505.1"/>
    </source>
</evidence>
<gene>
    <name evidence="2" type="ORF">ABLV49_22570</name>
</gene>
<dbReference type="PIRSF" id="PIRSF017082">
    <property type="entry name" value="YflP"/>
    <property type="match status" value="1"/>
</dbReference>
<name>A0AAU7LXY8_9BURK</name>
<protein>
    <submittedName>
        <fullName evidence="2">Bug family tripartite tricarboxylate transporter substrate binding protein</fullName>
    </submittedName>
</protein>
<proteinExistence type="inferred from homology"/>
<dbReference type="Gene3D" id="3.40.190.10">
    <property type="entry name" value="Periplasmic binding protein-like II"/>
    <property type="match status" value="1"/>
</dbReference>
<dbReference type="AlphaFoldDB" id="A0AAU7LXY8"/>
<geneLocation type="plasmid" evidence="2">
    <name>p1</name>
</geneLocation>
<dbReference type="Pfam" id="PF03401">
    <property type="entry name" value="TctC"/>
    <property type="match status" value="1"/>
</dbReference>
<dbReference type="CDD" id="cd13579">
    <property type="entry name" value="PBP2_Bug_NagM"/>
    <property type="match status" value="1"/>
</dbReference>